<accession>A0ACC0B2G4</accession>
<sequence length="104" mass="12670">MVMKRRKFLKGNDKSFEQEYHLRISFNNSPYRPIKRIFNQRTQVPFNFLNKKISNRRIKKVRSHARQRFPRRKPINNQRNNIKNIMSTLKIKTGLFKLEPLGNN</sequence>
<gene>
    <name evidence="1" type="ORF">M9H77_16698</name>
</gene>
<protein>
    <submittedName>
        <fullName evidence="1">Uncharacterized protein</fullName>
    </submittedName>
</protein>
<name>A0ACC0B2G4_CATRO</name>
<proteinExistence type="predicted"/>
<reference evidence="2" key="1">
    <citation type="journal article" date="2023" name="Nat. Plants">
        <title>Single-cell RNA sequencing provides a high-resolution roadmap for understanding the multicellular compartmentation of specialized metabolism.</title>
        <authorList>
            <person name="Sun S."/>
            <person name="Shen X."/>
            <person name="Li Y."/>
            <person name="Li Y."/>
            <person name="Wang S."/>
            <person name="Li R."/>
            <person name="Zhang H."/>
            <person name="Shen G."/>
            <person name="Guo B."/>
            <person name="Wei J."/>
            <person name="Xu J."/>
            <person name="St-Pierre B."/>
            <person name="Chen S."/>
            <person name="Sun C."/>
        </authorList>
    </citation>
    <scope>NUCLEOTIDE SEQUENCE [LARGE SCALE GENOMIC DNA]</scope>
</reference>
<dbReference type="EMBL" id="CM044704">
    <property type="protein sequence ID" value="KAI5666845.1"/>
    <property type="molecule type" value="Genomic_DNA"/>
</dbReference>
<evidence type="ECO:0000313" key="2">
    <source>
        <dbReference type="Proteomes" id="UP001060085"/>
    </source>
</evidence>
<evidence type="ECO:0000313" key="1">
    <source>
        <dbReference type="EMBL" id="KAI5666845.1"/>
    </source>
</evidence>
<dbReference type="Proteomes" id="UP001060085">
    <property type="component" value="Linkage Group LG04"/>
</dbReference>
<keyword evidence="2" id="KW-1185">Reference proteome</keyword>
<comment type="caution">
    <text evidence="1">The sequence shown here is derived from an EMBL/GenBank/DDBJ whole genome shotgun (WGS) entry which is preliminary data.</text>
</comment>
<organism evidence="1 2">
    <name type="scientific">Catharanthus roseus</name>
    <name type="common">Madagascar periwinkle</name>
    <name type="synonym">Vinca rosea</name>
    <dbReference type="NCBI Taxonomy" id="4058"/>
    <lineage>
        <taxon>Eukaryota</taxon>
        <taxon>Viridiplantae</taxon>
        <taxon>Streptophyta</taxon>
        <taxon>Embryophyta</taxon>
        <taxon>Tracheophyta</taxon>
        <taxon>Spermatophyta</taxon>
        <taxon>Magnoliopsida</taxon>
        <taxon>eudicotyledons</taxon>
        <taxon>Gunneridae</taxon>
        <taxon>Pentapetalae</taxon>
        <taxon>asterids</taxon>
        <taxon>lamiids</taxon>
        <taxon>Gentianales</taxon>
        <taxon>Apocynaceae</taxon>
        <taxon>Rauvolfioideae</taxon>
        <taxon>Vinceae</taxon>
        <taxon>Catharanthinae</taxon>
        <taxon>Catharanthus</taxon>
    </lineage>
</organism>